<reference evidence="2" key="3">
    <citation type="submission" date="2025-09" db="UniProtKB">
        <authorList>
            <consortium name="Ensembl"/>
        </authorList>
    </citation>
    <scope>IDENTIFICATION</scope>
</reference>
<name>A0A452ICZ6_9SAUR</name>
<feature type="transmembrane region" description="Helical" evidence="1">
    <location>
        <begin position="14"/>
        <end position="34"/>
    </location>
</feature>
<accession>A0A452ICZ6</accession>
<keyword evidence="3" id="KW-1185">Reference proteome</keyword>
<evidence type="ECO:0000256" key="1">
    <source>
        <dbReference type="SAM" id="Phobius"/>
    </source>
</evidence>
<reference evidence="3" key="1">
    <citation type="journal article" date="2017" name="PLoS ONE">
        <title>The Agassiz's desert tortoise genome provides a resource for the conservation of a threatened species.</title>
        <authorList>
            <person name="Tollis M."/>
            <person name="DeNardo D.F."/>
            <person name="Cornelius J.A."/>
            <person name="Dolby G.A."/>
            <person name="Edwards T."/>
            <person name="Henen B.T."/>
            <person name="Karl A.E."/>
            <person name="Murphy R.W."/>
            <person name="Kusumi K."/>
        </authorList>
    </citation>
    <scope>NUCLEOTIDE SEQUENCE [LARGE SCALE GENOMIC DNA]</scope>
</reference>
<dbReference type="Ensembl" id="ENSGAGT00000029174.1">
    <property type="protein sequence ID" value="ENSGAGP00000025640.1"/>
    <property type="gene ID" value="ENSGAGG00000018723.1"/>
</dbReference>
<dbReference type="Proteomes" id="UP000291020">
    <property type="component" value="Unassembled WGS sequence"/>
</dbReference>
<protein>
    <submittedName>
        <fullName evidence="2">Uncharacterized protein</fullName>
    </submittedName>
</protein>
<dbReference type="AlphaFoldDB" id="A0A452ICZ6"/>
<keyword evidence="1" id="KW-0472">Membrane</keyword>
<proteinExistence type="predicted"/>
<sequence length="57" mass="6320">MAIFQSLSTEWRLIQLPLGILCLPLLVTLGILSAQVRYSKLQQPTQGIPQLCILLSV</sequence>
<evidence type="ECO:0000313" key="3">
    <source>
        <dbReference type="Proteomes" id="UP000291020"/>
    </source>
</evidence>
<keyword evidence="1" id="KW-1133">Transmembrane helix</keyword>
<evidence type="ECO:0000313" key="2">
    <source>
        <dbReference type="Ensembl" id="ENSGAGP00000025640.1"/>
    </source>
</evidence>
<reference evidence="2" key="2">
    <citation type="submission" date="2025-08" db="UniProtKB">
        <authorList>
            <consortium name="Ensembl"/>
        </authorList>
    </citation>
    <scope>IDENTIFICATION</scope>
</reference>
<organism evidence="2 3">
    <name type="scientific">Gopherus agassizii</name>
    <name type="common">Agassiz's desert tortoise</name>
    <dbReference type="NCBI Taxonomy" id="38772"/>
    <lineage>
        <taxon>Eukaryota</taxon>
        <taxon>Metazoa</taxon>
        <taxon>Chordata</taxon>
        <taxon>Craniata</taxon>
        <taxon>Vertebrata</taxon>
        <taxon>Euteleostomi</taxon>
        <taxon>Archelosauria</taxon>
        <taxon>Testudinata</taxon>
        <taxon>Testudines</taxon>
        <taxon>Cryptodira</taxon>
        <taxon>Durocryptodira</taxon>
        <taxon>Testudinoidea</taxon>
        <taxon>Testudinidae</taxon>
        <taxon>Gopherus</taxon>
    </lineage>
</organism>
<keyword evidence="1" id="KW-0812">Transmembrane</keyword>